<name>A0A438AE78_9RHOB</name>
<comment type="caution">
    <text evidence="3">The sequence shown here is derived from an EMBL/GenBank/DDBJ whole genome shotgun (WGS) entry which is preliminary data.</text>
</comment>
<dbReference type="Pfam" id="PF01551">
    <property type="entry name" value="Peptidase_M23"/>
    <property type="match status" value="1"/>
</dbReference>
<dbReference type="PANTHER" id="PTHR21666:SF289">
    <property type="entry name" value="L-ALA--D-GLU ENDOPEPTIDASE"/>
    <property type="match status" value="1"/>
</dbReference>
<accession>A0A438AE78</accession>
<evidence type="ECO:0000313" key="4">
    <source>
        <dbReference type="Proteomes" id="UP000285908"/>
    </source>
</evidence>
<sequence>MPIACTPGDDCYIPRYFDADPSSGAADYMCGPLTDDAHYGTDFAVPSLAVMEAGVDVLAAAPGTVLAIRDGEEDRIKGAEDLAAIEGRECGNGVVVAHGDGWETQYCHLKKGSITVTEGRRVAKGTMLGQIGLSGKTNFPHVHLSVRHDGRDIDPFAPRSQASCGDDDVRPEDMLWQEPPAYSPGGLIATGFADAIPDYQTVKAGTAANDTLPAEAAALVIWGYAYTGRAGDEMVFDITGPDGPVLSETVSLEQSQPAFFRAVGRRSPEGGWPMGNYEGEVRLIRDGKIIQSRPATTRIE</sequence>
<proteinExistence type="predicted"/>
<evidence type="ECO:0000259" key="2">
    <source>
        <dbReference type="Pfam" id="PF01551"/>
    </source>
</evidence>
<dbReference type="InterPro" id="IPR050570">
    <property type="entry name" value="Cell_wall_metabolism_enzyme"/>
</dbReference>
<dbReference type="SUPFAM" id="SSF51261">
    <property type="entry name" value="Duplicated hybrid motif"/>
    <property type="match status" value="1"/>
</dbReference>
<feature type="domain" description="M23ase beta-sheet core" evidence="2">
    <location>
        <begin position="38"/>
        <end position="155"/>
    </location>
</feature>
<organism evidence="3 4">
    <name type="scientific">Mesobaculum littorinae</name>
    <dbReference type="NCBI Taxonomy" id="2486419"/>
    <lineage>
        <taxon>Bacteria</taxon>
        <taxon>Pseudomonadati</taxon>
        <taxon>Pseudomonadota</taxon>
        <taxon>Alphaproteobacteria</taxon>
        <taxon>Rhodobacterales</taxon>
        <taxon>Roseobacteraceae</taxon>
        <taxon>Mesobaculum</taxon>
    </lineage>
</organism>
<keyword evidence="4" id="KW-1185">Reference proteome</keyword>
<dbReference type="InterPro" id="IPR016047">
    <property type="entry name" value="M23ase_b-sheet_dom"/>
</dbReference>
<dbReference type="RefSeq" id="WP_127907771.1">
    <property type="nucleotide sequence ID" value="NZ_RQXX01000007.1"/>
</dbReference>
<dbReference type="GO" id="GO:0004222">
    <property type="term" value="F:metalloendopeptidase activity"/>
    <property type="evidence" value="ECO:0007669"/>
    <property type="project" value="TreeGrafter"/>
</dbReference>
<gene>
    <name evidence="3" type="ORF">EKE94_16610</name>
</gene>
<protein>
    <submittedName>
        <fullName evidence="3">M23 family metallopeptidase</fullName>
    </submittedName>
</protein>
<dbReference type="OrthoDB" id="5489603at2"/>
<dbReference type="Gene3D" id="2.70.70.10">
    <property type="entry name" value="Glucose Permease (Domain IIA)"/>
    <property type="match status" value="1"/>
</dbReference>
<dbReference type="PANTHER" id="PTHR21666">
    <property type="entry name" value="PEPTIDASE-RELATED"/>
    <property type="match status" value="1"/>
</dbReference>
<evidence type="ECO:0000313" key="3">
    <source>
        <dbReference type="EMBL" id="RVV96977.1"/>
    </source>
</evidence>
<dbReference type="Proteomes" id="UP000285908">
    <property type="component" value="Unassembled WGS sequence"/>
</dbReference>
<dbReference type="AlphaFoldDB" id="A0A438AE78"/>
<dbReference type="InterPro" id="IPR011055">
    <property type="entry name" value="Dup_hybrid_motif"/>
</dbReference>
<reference evidence="3 4" key="1">
    <citation type="submission" date="2018-11" db="EMBL/GenBank/DDBJ databases">
        <title>Mesobaculum littorinae gen. nov., sp. nov., isolated from Littorina scabra that represents a novel genus of the order Rhodobacteraceae.</title>
        <authorList>
            <person name="Li F."/>
        </authorList>
    </citation>
    <scope>NUCLEOTIDE SEQUENCE [LARGE SCALE GENOMIC DNA]</scope>
    <source>
        <strain evidence="3 4">M0103</strain>
    </source>
</reference>
<keyword evidence="1" id="KW-0732">Signal</keyword>
<dbReference type="CDD" id="cd12797">
    <property type="entry name" value="M23_peptidase"/>
    <property type="match status" value="1"/>
</dbReference>
<dbReference type="EMBL" id="RQXX01000007">
    <property type="protein sequence ID" value="RVV96977.1"/>
    <property type="molecule type" value="Genomic_DNA"/>
</dbReference>
<evidence type="ECO:0000256" key="1">
    <source>
        <dbReference type="ARBA" id="ARBA00022729"/>
    </source>
</evidence>